<feature type="compositionally biased region" description="Low complexity" evidence="1">
    <location>
        <begin position="143"/>
        <end position="154"/>
    </location>
</feature>
<feature type="compositionally biased region" description="Basic residues" evidence="1">
    <location>
        <begin position="1"/>
        <end position="11"/>
    </location>
</feature>
<feature type="compositionally biased region" description="Low complexity" evidence="1">
    <location>
        <begin position="103"/>
        <end position="113"/>
    </location>
</feature>
<comment type="caution">
    <text evidence="2">The sequence shown here is derived from an EMBL/GenBank/DDBJ whole genome shotgun (WGS) entry which is preliminary data.</text>
</comment>
<reference evidence="2" key="2">
    <citation type="submission" date="2023-05" db="EMBL/GenBank/DDBJ databases">
        <authorList>
            <person name="Schelkunov M.I."/>
        </authorList>
    </citation>
    <scope>NUCLEOTIDE SEQUENCE</scope>
    <source>
        <strain evidence="2">Hsosn_3</strain>
        <tissue evidence="2">Leaf</tissue>
    </source>
</reference>
<dbReference type="EMBL" id="JAUIZM010000008">
    <property type="protein sequence ID" value="KAK1370568.1"/>
    <property type="molecule type" value="Genomic_DNA"/>
</dbReference>
<evidence type="ECO:0000313" key="3">
    <source>
        <dbReference type="Proteomes" id="UP001237642"/>
    </source>
</evidence>
<feature type="compositionally biased region" description="Basic and acidic residues" evidence="1">
    <location>
        <begin position="85"/>
        <end position="102"/>
    </location>
</feature>
<accession>A0AAD8HPM5</accession>
<name>A0AAD8HPM5_9APIA</name>
<feature type="compositionally biased region" description="Polar residues" evidence="1">
    <location>
        <begin position="166"/>
        <end position="191"/>
    </location>
</feature>
<feature type="region of interest" description="Disordered" evidence="1">
    <location>
        <begin position="1"/>
        <end position="204"/>
    </location>
</feature>
<dbReference type="AlphaFoldDB" id="A0AAD8HPM5"/>
<organism evidence="2 3">
    <name type="scientific">Heracleum sosnowskyi</name>
    <dbReference type="NCBI Taxonomy" id="360622"/>
    <lineage>
        <taxon>Eukaryota</taxon>
        <taxon>Viridiplantae</taxon>
        <taxon>Streptophyta</taxon>
        <taxon>Embryophyta</taxon>
        <taxon>Tracheophyta</taxon>
        <taxon>Spermatophyta</taxon>
        <taxon>Magnoliopsida</taxon>
        <taxon>eudicotyledons</taxon>
        <taxon>Gunneridae</taxon>
        <taxon>Pentapetalae</taxon>
        <taxon>asterids</taxon>
        <taxon>campanulids</taxon>
        <taxon>Apiales</taxon>
        <taxon>Apiaceae</taxon>
        <taxon>Apioideae</taxon>
        <taxon>apioid superclade</taxon>
        <taxon>Tordylieae</taxon>
        <taxon>Tordyliinae</taxon>
        <taxon>Heracleum</taxon>
    </lineage>
</organism>
<sequence length="239" mass="27493">MLLYRPQRKSRLGLDTVAEAKRGEKAEADLSKKRRDYREDSRNDGRQVDSYKKGYYRSDKHYNNEHERKRGRYEGSRGRYGARGTPDRSDWDNSRWEWEDTPYRNSRPGSSSSSRRHRPSPSPMLLGASPDVRLVSPWLGGHSSYSSAAASPWDSVPPSPVPKRASGSSLKSSNSRYGSRPQMTENSQQSKAQEETDADYISNDSNQEIMENMRLEMAYNADRAWYDREEGNTMFQEDS</sequence>
<evidence type="ECO:0000256" key="1">
    <source>
        <dbReference type="SAM" id="MobiDB-lite"/>
    </source>
</evidence>
<dbReference type="Proteomes" id="UP001237642">
    <property type="component" value="Unassembled WGS sequence"/>
</dbReference>
<evidence type="ECO:0000313" key="2">
    <source>
        <dbReference type="EMBL" id="KAK1370568.1"/>
    </source>
</evidence>
<gene>
    <name evidence="2" type="ORF">POM88_036660</name>
</gene>
<protein>
    <submittedName>
        <fullName evidence="2">Uncharacterized protein</fullName>
    </submittedName>
</protein>
<proteinExistence type="predicted"/>
<feature type="compositionally biased region" description="Basic and acidic residues" evidence="1">
    <location>
        <begin position="18"/>
        <end position="77"/>
    </location>
</feature>
<keyword evidence="3" id="KW-1185">Reference proteome</keyword>
<reference evidence="2" key="1">
    <citation type="submission" date="2023-02" db="EMBL/GenBank/DDBJ databases">
        <title>Genome of toxic invasive species Heracleum sosnowskyi carries increased number of genes despite the absence of recent whole-genome duplications.</title>
        <authorList>
            <person name="Schelkunov M."/>
            <person name="Shtratnikova V."/>
            <person name="Makarenko M."/>
            <person name="Klepikova A."/>
            <person name="Omelchenko D."/>
            <person name="Novikova G."/>
            <person name="Obukhova E."/>
            <person name="Bogdanov V."/>
            <person name="Penin A."/>
            <person name="Logacheva M."/>
        </authorList>
    </citation>
    <scope>NUCLEOTIDE SEQUENCE</scope>
    <source>
        <strain evidence="2">Hsosn_3</strain>
        <tissue evidence="2">Leaf</tissue>
    </source>
</reference>